<evidence type="ECO:0000313" key="1">
    <source>
        <dbReference type="EMBL" id="TDM01370.1"/>
    </source>
</evidence>
<keyword evidence="2" id="KW-1185">Reference proteome</keyword>
<sequence length="64" mass="7450">MFEDYIVQALEENKSVIINMVKDNHVLSIKQFVEESDDILVLVDVYNDVQMIMKHNISSVKISH</sequence>
<name>A0A4R6BIH7_9STAP</name>
<evidence type="ECO:0008006" key="3">
    <source>
        <dbReference type="Google" id="ProtNLM"/>
    </source>
</evidence>
<gene>
    <name evidence="1" type="ORF">ERX37_09675</name>
</gene>
<protein>
    <recommendedName>
        <fullName evidence="3">DUF2187 domain-containing protein</fullName>
    </recommendedName>
</protein>
<comment type="caution">
    <text evidence="1">The sequence shown here is derived from an EMBL/GenBank/DDBJ whole genome shotgun (WGS) entry which is preliminary data.</text>
</comment>
<evidence type="ECO:0000313" key="2">
    <source>
        <dbReference type="Proteomes" id="UP000295328"/>
    </source>
</evidence>
<organism evidence="1 2">
    <name type="scientific">Macrococcus hajekii</name>
    <dbReference type="NCBI Taxonomy" id="198482"/>
    <lineage>
        <taxon>Bacteria</taxon>
        <taxon>Bacillati</taxon>
        <taxon>Bacillota</taxon>
        <taxon>Bacilli</taxon>
        <taxon>Bacillales</taxon>
        <taxon>Staphylococcaceae</taxon>
        <taxon>Macrococcus</taxon>
    </lineage>
</organism>
<dbReference type="AlphaFoldDB" id="A0A4R6BIH7"/>
<accession>A0A4R6BIH7</accession>
<dbReference type="EMBL" id="SCWE01000004">
    <property type="protein sequence ID" value="TDM01370.1"/>
    <property type="molecule type" value="Genomic_DNA"/>
</dbReference>
<dbReference type="RefSeq" id="WP_133430473.1">
    <property type="nucleotide sequence ID" value="NZ_BMCC01000004.1"/>
</dbReference>
<dbReference type="Proteomes" id="UP000295328">
    <property type="component" value="Unassembled WGS sequence"/>
</dbReference>
<reference evidence="1 2" key="1">
    <citation type="submission" date="2019-01" db="EMBL/GenBank/DDBJ databases">
        <title>Draft genome sequences of the type strains of six Macrococcus species.</title>
        <authorList>
            <person name="Mazhar S."/>
            <person name="Altermann E."/>
            <person name="Hill C."/>
            <person name="Mcauliffe O."/>
        </authorList>
    </citation>
    <scope>NUCLEOTIDE SEQUENCE [LARGE SCALE GENOMIC DNA]</scope>
    <source>
        <strain evidence="1 2">CCM4809</strain>
    </source>
</reference>
<proteinExistence type="predicted"/>